<dbReference type="AlphaFoldDB" id="A0AAE0QIX0"/>
<dbReference type="GO" id="GO:0042438">
    <property type="term" value="P:melanin biosynthetic process"/>
    <property type="evidence" value="ECO:0007669"/>
    <property type="project" value="UniProtKB-KW"/>
</dbReference>
<evidence type="ECO:0000256" key="23">
    <source>
        <dbReference type="SAM" id="SignalP"/>
    </source>
</evidence>
<keyword evidence="16" id="KW-0470">Melanin biosynthesis</keyword>
<evidence type="ECO:0000256" key="6">
    <source>
        <dbReference type="ARBA" id="ARBA00022448"/>
    </source>
</evidence>
<keyword evidence="12" id="KW-1133">Transmembrane helix</keyword>
<evidence type="ECO:0000256" key="21">
    <source>
        <dbReference type="PROSITE-ProRule" id="PRU00259"/>
    </source>
</evidence>
<comment type="subcellular location">
    <subcellularLocation>
        <location evidence="2">Melanosome membrane</location>
        <topology evidence="2">Single-pass type I membrane protein</topology>
    </subcellularLocation>
</comment>
<keyword evidence="8" id="KW-0479">Metal-binding</keyword>
<dbReference type="PROSITE" id="PS50176">
    <property type="entry name" value="ARM_REPEAT"/>
    <property type="match status" value="3"/>
</dbReference>
<feature type="chain" id="PRO_5041900320" description="Tyrosinase" evidence="23">
    <location>
        <begin position="32"/>
        <end position="1072"/>
    </location>
</feature>
<evidence type="ECO:0000256" key="2">
    <source>
        <dbReference type="ARBA" id="ARBA00004573"/>
    </source>
</evidence>
<keyword evidence="13" id="KW-0560">Oxidoreductase</keyword>
<keyword evidence="6 22" id="KW-0813">Transport</keyword>
<keyword evidence="14" id="KW-0186">Copper</keyword>
<dbReference type="Pfam" id="PF16186">
    <property type="entry name" value="Arm_3"/>
    <property type="match status" value="1"/>
</dbReference>
<comment type="caution">
    <text evidence="25">The sequence shown here is derived from an EMBL/GenBank/DDBJ whole genome shotgun (WGS) entry which is preliminary data.</text>
</comment>
<keyword evidence="17" id="KW-0472">Membrane</keyword>
<dbReference type="InterPro" id="IPR008922">
    <property type="entry name" value="Di-copper_centre_dom_sf"/>
</dbReference>
<feature type="non-terminal residue" evidence="25">
    <location>
        <position position="1072"/>
    </location>
</feature>
<dbReference type="InterPro" id="IPR002227">
    <property type="entry name" value="Tyrosinase_Cu-bd"/>
</dbReference>
<dbReference type="Proteomes" id="UP001274896">
    <property type="component" value="Unassembled WGS sequence"/>
</dbReference>
<proteinExistence type="inferred from homology"/>
<protein>
    <recommendedName>
        <fullName evidence="19">Tyrosinase</fullName>
        <ecNumber evidence="5">1.14.18.1</ecNumber>
    </recommendedName>
    <alternativeName>
        <fullName evidence="20">Monophenol monooxygenase</fullName>
    </alternativeName>
</protein>
<evidence type="ECO:0000256" key="19">
    <source>
        <dbReference type="ARBA" id="ARBA00039304"/>
    </source>
</evidence>
<evidence type="ECO:0000256" key="3">
    <source>
        <dbReference type="ARBA" id="ARBA00009928"/>
    </source>
</evidence>
<evidence type="ECO:0000256" key="13">
    <source>
        <dbReference type="ARBA" id="ARBA00023002"/>
    </source>
</evidence>
<dbReference type="GO" id="GO:0042802">
    <property type="term" value="F:identical protein binding"/>
    <property type="evidence" value="ECO:0007669"/>
    <property type="project" value="UniProtKB-ARBA"/>
</dbReference>
<evidence type="ECO:0000256" key="15">
    <source>
        <dbReference type="ARBA" id="ARBA00023033"/>
    </source>
</evidence>
<dbReference type="Pfam" id="PF00514">
    <property type="entry name" value="Arm"/>
    <property type="match status" value="7"/>
</dbReference>
<evidence type="ECO:0000256" key="1">
    <source>
        <dbReference type="ARBA" id="ARBA00001973"/>
    </source>
</evidence>
<evidence type="ECO:0000313" key="26">
    <source>
        <dbReference type="Proteomes" id="UP001274896"/>
    </source>
</evidence>
<keyword evidence="26" id="KW-1185">Reference proteome</keyword>
<dbReference type="SUPFAM" id="SSF48371">
    <property type="entry name" value="ARM repeat"/>
    <property type="match status" value="1"/>
</dbReference>
<dbReference type="PROSITE" id="PS00497">
    <property type="entry name" value="TYROSINASE_1"/>
    <property type="match status" value="1"/>
</dbReference>
<keyword evidence="11" id="KW-0653">Protein transport</keyword>
<dbReference type="GO" id="GO:0061608">
    <property type="term" value="F:nuclear import signal receptor activity"/>
    <property type="evidence" value="ECO:0007669"/>
    <property type="project" value="InterPro"/>
</dbReference>
<dbReference type="EMBL" id="JAUCMX010000015">
    <property type="protein sequence ID" value="KAK3521772.1"/>
    <property type="molecule type" value="Genomic_DNA"/>
</dbReference>
<reference evidence="25" key="1">
    <citation type="submission" date="2023-06" db="EMBL/GenBank/DDBJ databases">
        <title>Male Hemibagrus guttatus genome.</title>
        <authorList>
            <person name="Bian C."/>
        </authorList>
    </citation>
    <scope>NUCLEOTIDE SEQUENCE</scope>
    <source>
        <strain evidence="25">Male_cb2023</strain>
        <tissue evidence="25">Muscle</tissue>
    </source>
</reference>
<dbReference type="Gene3D" id="1.25.10.10">
    <property type="entry name" value="Leucine-rich Repeat Variant"/>
    <property type="match status" value="1"/>
</dbReference>
<evidence type="ECO:0000256" key="18">
    <source>
        <dbReference type="ARBA" id="ARBA00023180"/>
    </source>
</evidence>
<dbReference type="FunFam" id="1.10.1280.10:FF:000003">
    <property type="entry name" value="Tyrosinase"/>
    <property type="match status" value="1"/>
</dbReference>
<keyword evidence="9 23" id="KW-0732">Signal</keyword>
<organism evidence="25 26">
    <name type="scientific">Hemibagrus guttatus</name>
    <dbReference type="NCBI Taxonomy" id="175788"/>
    <lineage>
        <taxon>Eukaryota</taxon>
        <taxon>Metazoa</taxon>
        <taxon>Chordata</taxon>
        <taxon>Craniata</taxon>
        <taxon>Vertebrata</taxon>
        <taxon>Euteleostomi</taxon>
        <taxon>Actinopterygii</taxon>
        <taxon>Neopterygii</taxon>
        <taxon>Teleostei</taxon>
        <taxon>Ostariophysi</taxon>
        <taxon>Siluriformes</taxon>
        <taxon>Bagridae</taxon>
        <taxon>Hemibagrus</taxon>
    </lineage>
</organism>
<evidence type="ECO:0000256" key="7">
    <source>
        <dbReference type="ARBA" id="ARBA00022692"/>
    </source>
</evidence>
<keyword evidence="18" id="KW-0325">Glycoprotein</keyword>
<gene>
    <name evidence="25" type="ORF">QTP70_018309</name>
</gene>
<dbReference type="GO" id="GO:0004503">
    <property type="term" value="F:tyrosinase activity"/>
    <property type="evidence" value="ECO:0007669"/>
    <property type="project" value="UniProtKB-EC"/>
</dbReference>
<evidence type="ECO:0000256" key="14">
    <source>
        <dbReference type="ARBA" id="ARBA00023008"/>
    </source>
</evidence>
<dbReference type="InterPro" id="IPR036975">
    <property type="entry name" value="Importin-a_IBB_sf"/>
</dbReference>
<name>A0AAE0QIX0_9TELE</name>
<dbReference type="InterPro" id="IPR002049">
    <property type="entry name" value="LE_dom"/>
</dbReference>
<evidence type="ECO:0000256" key="22">
    <source>
        <dbReference type="PROSITE-ProRule" id="PRU00561"/>
    </source>
</evidence>
<feature type="repeat" description="ARM" evidence="21">
    <location>
        <begin position="880"/>
        <end position="908"/>
    </location>
</feature>
<comment type="similarity">
    <text evidence="3">Belongs to the tyrosinase family.</text>
</comment>
<dbReference type="InterPro" id="IPR000225">
    <property type="entry name" value="Armadillo"/>
</dbReference>
<comment type="cofactor">
    <cofactor evidence="1">
        <name>Cu(2+)</name>
        <dbReference type="ChEBI" id="CHEBI:29036"/>
    </cofactor>
</comment>
<feature type="domain" description="IBB" evidence="24">
    <location>
        <begin position="545"/>
        <end position="608"/>
    </location>
</feature>
<dbReference type="GO" id="GO:0006606">
    <property type="term" value="P:protein import into nucleus"/>
    <property type="evidence" value="ECO:0007669"/>
    <property type="project" value="InterPro"/>
</dbReference>
<dbReference type="EC" id="1.14.18.1" evidence="5"/>
<evidence type="ECO:0000256" key="16">
    <source>
        <dbReference type="ARBA" id="ARBA00023101"/>
    </source>
</evidence>
<sequence>CTITSRTPLTYEMRSLVVIVFFAQLLKLTWQQIPRQCANSEALASRQCCPVWSGDGSACGARSGRGICQDVTVSEQPDGPQYPFNGLDDRERWPLTFFNRTCRCLRNFMGLDCSECAFGYFGSVCTERRETVRRNIFQLSKAERQKFISYLNLAKNTISQDYVIITGIYNQMNTSSGPMFRDVSIYDLFVWMHYYVSRPALLGGENNVWMQVDFGHWAPGFLPWHRVFLLRWEHEIRKLTGDFNFAIPYWDWRDAQECEVCTDEIVGGQSPLNPNLISPSSVFSSWKVICSREPEYSMSGILCNGTEEGPLLRNPGNHDRNLADGLPTSSEVDFTLSLSQYDTGPMDRMANMSFRNTLEGFGNPRTGLGNNNKLGMHAALHVFMNGTMSSVQGSANDPVFLLHHAFVDSIYEQWLRRHQPERSHYPTANAPIGHNSEYYMAPFMPLYQNGDYFISSKEIGYEYSYLQDPGRRFVDDILSYLEEAHELWPWLLGAAVLGAVCFAVLTAVLVKIRRLLSKLGKSSSEKQPLLSSSEDSTDSYQTMMDANLIHTMPTENLLDKRMCKFKNRGKDFMKMRERRVAECVELRKAQRVESILKRRNISSQPDEEPLSPDYNTDNQEVVISTTILEIVANVNSDCPERQVQGCQTARKLLSRERNPPLKEIVEAGLLSRFVEFLGRNDNPTLQFEAAWSLTNVASGNSWHTQQVVEHGAVPAFIALLASPMLNISEQAVWALGNIAGDGPAYRDALIDCNVIPALLARLTPDVPVGYLRNLTWTLSNLCRNKNPFPRFSAVQQMLPSITQLLHHSDKSVLSDACWAISYLTDGPNERIDVVIKTGVLSRLVELLGVEDLAVVTPALRSIGNIVSGSDPQTQMAIDAGVLSALPKLMRHPKPSIQKDAAWAVSNIAAGPPQQIQQLITCGLLPPLVNLLRNSDFKTQREAVWAVTNYTSGGTVNQVVQLVKCGGLEGILNLLTVKDSKTILVILDAINNIFLAAEQLLEVEKLCLLVEELGGLEQIELLQNHENNAVYHAAQALIEKYFSESAEDQCLKTEATEKDFVFGPAEVQRRFDF</sequence>
<dbReference type="FunFam" id="1.25.10.10:FF:000009">
    <property type="entry name" value="Importin subunit alpha"/>
    <property type="match status" value="1"/>
</dbReference>
<feature type="signal peptide" evidence="23">
    <location>
        <begin position="1"/>
        <end position="31"/>
    </location>
</feature>
<feature type="repeat" description="ARM" evidence="21">
    <location>
        <begin position="922"/>
        <end position="950"/>
    </location>
</feature>
<evidence type="ECO:0000256" key="20">
    <source>
        <dbReference type="ARBA" id="ARBA00042251"/>
    </source>
</evidence>
<dbReference type="InterPro" id="IPR002652">
    <property type="entry name" value="Importin-a_IBB"/>
</dbReference>
<dbReference type="GO" id="GO:0005634">
    <property type="term" value="C:nucleus"/>
    <property type="evidence" value="ECO:0007669"/>
    <property type="project" value="UniProtKB-ARBA"/>
</dbReference>
<evidence type="ECO:0000256" key="8">
    <source>
        <dbReference type="ARBA" id="ARBA00022723"/>
    </source>
</evidence>
<dbReference type="GO" id="GO:0033162">
    <property type="term" value="C:melanosome membrane"/>
    <property type="evidence" value="ECO:0007669"/>
    <property type="project" value="UniProtKB-SubCell"/>
</dbReference>
<evidence type="ECO:0000256" key="9">
    <source>
        <dbReference type="ARBA" id="ARBA00022729"/>
    </source>
</evidence>
<dbReference type="Gene3D" id="1.20.5.690">
    <property type="entry name" value="Importin-alpha, importin-beta-binding domain"/>
    <property type="match status" value="1"/>
</dbReference>
<dbReference type="CDD" id="cd00055">
    <property type="entry name" value="EGF_Lam"/>
    <property type="match status" value="1"/>
</dbReference>
<evidence type="ECO:0000256" key="12">
    <source>
        <dbReference type="ARBA" id="ARBA00022989"/>
    </source>
</evidence>
<dbReference type="Pfam" id="PF01749">
    <property type="entry name" value="IBB"/>
    <property type="match status" value="1"/>
</dbReference>
<dbReference type="InterPro" id="IPR011989">
    <property type="entry name" value="ARM-like"/>
</dbReference>
<dbReference type="InterPro" id="IPR032413">
    <property type="entry name" value="Arm_3"/>
</dbReference>
<keyword evidence="10" id="KW-0677">Repeat</keyword>
<dbReference type="PANTHER" id="PTHR23316">
    <property type="entry name" value="IMPORTIN ALPHA"/>
    <property type="match status" value="1"/>
</dbReference>
<dbReference type="InterPro" id="IPR016024">
    <property type="entry name" value="ARM-type_fold"/>
</dbReference>
<dbReference type="PROSITE" id="PS00498">
    <property type="entry name" value="TYROSINASE_2"/>
    <property type="match status" value="1"/>
</dbReference>
<dbReference type="SMART" id="SM00185">
    <property type="entry name" value="ARM"/>
    <property type="match status" value="8"/>
</dbReference>
<feature type="repeat" description="ARM" evidence="21">
    <location>
        <begin position="711"/>
        <end position="739"/>
    </location>
</feature>
<dbReference type="PRINTS" id="PR00092">
    <property type="entry name" value="TYROSINASE"/>
</dbReference>
<dbReference type="Gene3D" id="1.10.1280.10">
    <property type="entry name" value="Di-copper center containing domain from catechol oxidase"/>
    <property type="match status" value="1"/>
</dbReference>
<comment type="similarity">
    <text evidence="4">Belongs to the importin alpha family.</text>
</comment>
<evidence type="ECO:0000259" key="24">
    <source>
        <dbReference type="PROSITE" id="PS51214"/>
    </source>
</evidence>
<evidence type="ECO:0000313" key="25">
    <source>
        <dbReference type="EMBL" id="KAK3521772.1"/>
    </source>
</evidence>
<evidence type="ECO:0000256" key="17">
    <source>
        <dbReference type="ARBA" id="ARBA00023136"/>
    </source>
</evidence>
<keyword evidence="15" id="KW-0503">Monooxygenase</keyword>
<evidence type="ECO:0000256" key="5">
    <source>
        <dbReference type="ARBA" id="ARBA00011906"/>
    </source>
</evidence>
<dbReference type="GO" id="GO:0046872">
    <property type="term" value="F:metal ion binding"/>
    <property type="evidence" value="ECO:0007669"/>
    <property type="project" value="UniProtKB-KW"/>
</dbReference>
<keyword evidence="7" id="KW-0812">Transmembrane</keyword>
<dbReference type="PROSITE" id="PS51214">
    <property type="entry name" value="IBB"/>
    <property type="match status" value="1"/>
</dbReference>
<accession>A0AAE0QIX0</accession>
<dbReference type="Pfam" id="PF00264">
    <property type="entry name" value="Tyrosinase"/>
    <property type="match status" value="1"/>
</dbReference>
<evidence type="ECO:0000256" key="11">
    <source>
        <dbReference type="ARBA" id="ARBA00022927"/>
    </source>
</evidence>
<dbReference type="SUPFAM" id="SSF48056">
    <property type="entry name" value="Di-copper centre-containing domain"/>
    <property type="match status" value="1"/>
</dbReference>
<evidence type="ECO:0000256" key="4">
    <source>
        <dbReference type="ARBA" id="ARBA00010394"/>
    </source>
</evidence>
<evidence type="ECO:0000256" key="10">
    <source>
        <dbReference type="ARBA" id="ARBA00022737"/>
    </source>
</evidence>